<gene>
    <name evidence="1" type="ORF">PHMEG_00039265</name>
</gene>
<dbReference type="EMBL" id="NBNE01019148">
    <property type="protein sequence ID" value="OWY91930.1"/>
    <property type="molecule type" value="Genomic_DNA"/>
</dbReference>
<dbReference type="AlphaFoldDB" id="A0A225UG49"/>
<keyword evidence="2" id="KW-1185">Reference proteome</keyword>
<organism evidence="1 2">
    <name type="scientific">Phytophthora megakarya</name>
    <dbReference type="NCBI Taxonomy" id="4795"/>
    <lineage>
        <taxon>Eukaryota</taxon>
        <taxon>Sar</taxon>
        <taxon>Stramenopiles</taxon>
        <taxon>Oomycota</taxon>
        <taxon>Peronosporomycetes</taxon>
        <taxon>Peronosporales</taxon>
        <taxon>Peronosporaceae</taxon>
        <taxon>Phytophthora</taxon>
    </lineage>
</organism>
<dbReference type="STRING" id="4795.A0A225UG49"/>
<proteinExistence type="predicted"/>
<name>A0A225UG49_9STRA</name>
<sequence>MDVKVSPVKPKEPYGPEVNRKDLPYRQILGSLQYLVRCTRPDITNAECILSKFIRCYTSNHYTLAQQVLAYLKGTATYGLVLRKKYEHDDLSIDADADLGNDLDNRRSITGQVVTFGGCVIAYQSKHQAAIITDTCSAELTAASSCADRIRWLQNLLMELQIPIDFPARLWTDSTSAVQVITRTSGHYKIKCLDFGDL</sequence>
<dbReference type="PANTHER" id="PTHR11439">
    <property type="entry name" value="GAG-POL-RELATED RETROTRANSPOSON"/>
    <property type="match status" value="1"/>
</dbReference>
<dbReference type="PANTHER" id="PTHR11439:SF483">
    <property type="entry name" value="PEPTIDE SYNTHASE GLIP-LIKE, PUTATIVE (AFU_ORTHOLOGUE AFUA_3G12920)-RELATED"/>
    <property type="match status" value="1"/>
</dbReference>
<protein>
    <submittedName>
        <fullName evidence="1">Copia type Polyprotein</fullName>
    </submittedName>
</protein>
<accession>A0A225UG49</accession>
<comment type="caution">
    <text evidence="1">The sequence shown here is derived from an EMBL/GenBank/DDBJ whole genome shotgun (WGS) entry which is preliminary data.</text>
</comment>
<evidence type="ECO:0000313" key="2">
    <source>
        <dbReference type="Proteomes" id="UP000198211"/>
    </source>
</evidence>
<dbReference type="Proteomes" id="UP000198211">
    <property type="component" value="Unassembled WGS sequence"/>
</dbReference>
<evidence type="ECO:0000313" key="1">
    <source>
        <dbReference type="EMBL" id="OWY91930.1"/>
    </source>
</evidence>
<reference evidence="2" key="1">
    <citation type="submission" date="2017-03" db="EMBL/GenBank/DDBJ databases">
        <title>Phytopthora megakarya and P. palmivora, two closely related causual agents of cacao black pod achieved similar genome size and gene model numbers by different mechanisms.</title>
        <authorList>
            <person name="Ali S."/>
            <person name="Shao J."/>
            <person name="Larry D.J."/>
            <person name="Kronmiller B."/>
            <person name="Shen D."/>
            <person name="Strem M.D."/>
            <person name="Melnick R.L."/>
            <person name="Guiltinan M.J."/>
            <person name="Tyler B.M."/>
            <person name="Meinhardt L.W."/>
            <person name="Bailey B.A."/>
        </authorList>
    </citation>
    <scope>NUCLEOTIDE SEQUENCE [LARGE SCALE GENOMIC DNA]</scope>
    <source>
        <strain evidence="2">zdho120</strain>
    </source>
</reference>
<dbReference type="CDD" id="cd09272">
    <property type="entry name" value="RNase_HI_RT_Ty1"/>
    <property type="match status" value="1"/>
</dbReference>